<keyword evidence="1" id="KW-1133">Transmembrane helix</keyword>
<reference evidence="2 3" key="1">
    <citation type="submission" date="2015-09" db="EMBL/GenBank/DDBJ databases">
        <authorList>
            <consortium name="Pathogen Informatics"/>
        </authorList>
    </citation>
    <scope>NUCLEOTIDE SEQUENCE [LARGE SCALE GENOMIC DNA]</scope>
    <source>
        <strain evidence="2 3">2789STDY5834959</strain>
    </source>
</reference>
<feature type="transmembrane region" description="Helical" evidence="1">
    <location>
        <begin position="13"/>
        <end position="29"/>
    </location>
</feature>
<dbReference type="EMBL" id="CYXY01000016">
    <property type="protein sequence ID" value="CUN08314.1"/>
    <property type="molecule type" value="Genomic_DNA"/>
</dbReference>
<dbReference type="AlphaFoldDB" id="A0A173U0E8"/>
<evidence type="ECO:0000313" key="3">
    <source>
        <dbReference type="Proteomes" id="UP000095553"/>
    </source>
</evidence>
<accession>A0A173U0E8</accession>
<evidence type="ECO:0000313" key="2">
    <source>
        <dbReference type="EMBL" id="CUN08314.1"/>
    </source>
</evidence>
<name>A0A173U0E8_ANAHA</name>
<keyword evidence="1" id="KW-0472">Membrane</keyword>
<keyword evidence="1" id="KW-0812">Transmembrane</keyword>
<dbReference type="Proteomes" id="UP000095553">
    <property type="component" value="Unassembled WGS sequence"/>
</dbReference>
<feature type="transmembrane region" description="Helical" evidence="1">
    <location>
        <begin position="78"/>
        <end position="96"/>
    </location>
</feature>
<sequence length="98" mass="11628">MKRLYQSELYTKHHWRIVGSILFILIIIGGKFKGNIFFPRVVYFILAGILFVWQLAMIKVCEENVEKRKKEYIEGLKWLAVPILIVLSDIYLDLAYSY</sequence>
<gene>
    <name evidence="2" type="ORF">ERS852571_02408</name>
</gene>
<feature type="transmembrane region" description="Helical" evidence="1">
    <location>
        <begin position="41"/>
        <end position="58"/>
    </location>
</feature>
<evidence type="ECO:0000256" key="1">
    <source>
        <dbReference type="SAM" id="Phobius"/>
    </source>
</evidence>
<protein>
    <submittedName>
        <fullName evidence="2">Uncharacterized protein</fullName>
    </submittedName>
</protein>
<dbReference type="RefSeq" id="WP_055073196.1">
    <property type="nucleotide sequence ID" value="NZ_CYXY01000016.1"/>
</dbReference>
<proteinExistence type="predicted"/>
<organism evidence="2 3">
    <name type="scientific">Anaerostipes hadrus</name>
    <dbReference type="NCBI Taxonomy" id="649756"/>
    <lineage>
        <taxon>Bacteria</taxon>
        <taxon>Bacillati</taxon>
        <taxon>Bacillota</taxon>
        <taxon>Clostridia</taxon>
        <taxon>Lachnospirales</taxon>
        <taxon>Lachnospiraceae</taxon>
        <taxon>Anaerostipes</taxon>
    </lineage>
</organism>